<dbReference type="EMBL" id="AMCI01000325">
    <property type="protein sequence ID" value="EJX09772.1"/>
    <property type="molecule type" value="Genomic_DNA"/>
</dbReference>
<name>J9GNQ8_9ZZZZ</name>
<comment type="caution">
    <text evidence="1">The sequence shown here is derived from an EMBL/GenBank/DDBJ whole genome shotgun (WGS) entry which is preliminary data.</text>
</comment>
<proteinExistence type="predicted"/>
<evidence type="ECO:0000313" key="1">
    <source>
        <dbReference type="EMBL" id="EJX09772.1"/>
    </source>
</evidence>
<accession>J9GNQ8</accession>
<sequence length="35" mass="3861">MSDESRGFGAARFLEHGVLGEKEREVREGLGQLSL</sequence>
<organism evidence="1">
    <name type="scientific">gut metagenome</name>
    <dbReference type="NCBI Taxonomy" id="749906"/>
    <lineage>
        <taxon>unclassified sequences</taxon>
        <taxon>metagenomes</taxon>
        <taxon>organismal metagenomes</taxon>
    </lineage>
</organism>
<gene>
    <name evidence="1" type="ORF">EVA_02120</name>
</gene>
<protein>
    <submittedName>
        <fullName evidence="1">Uncharacterized protein</fullName>
    </submittedName>
</protein>
<dbReference type="AlphaFoldDB" id="J9GNQ8"/>
<reference evidence="1" key="1">
    <citation type="journal article" date="2012" name="PLoS ONE">
        <title>Gene sets for utilization of primary and secondary nutrition supplies in the distal gut of endangered iberian lynx.</title>
        <authorList>
            <person name="Alcaide M."/>
            <person name="Messina E."/>
            <person name="Richter M."/>
            <person name="Bargiela R."/>
            <person name="Peplies J."/>
            <person name="Huws S.A."/>
            <person name="Newbold C.J."/>
            <person name="Golyshin P.N."/>
            <person name="Simon M.A."/>
            <person name="Lopez G."/>
            <person name="Yakimov M.M."/>
            <person name="Ferrer M."/>
        </authorList>
    </citation>
    <scope>NUCLEOTIDE SEQUENCE</scope>
</reference>